<reference evidence="1 2" key="1">
    <citation type="journal article" date="2006" name="Science">
        <title>The genome of black cottonwood, Populus trichocarpa (Torr. &amp; Gray).</title>
        <authorList>
            <person name="Tuskan G.A."/>
            <person name="Difazio S."/>
            <person name="Jansson S."/>
            <person name="Bohlmann J."/>
            <person name="Grigoriev I."/>
            <person name="Hellsten U."/>
            <person name="Putnam N."/>
            <person name="Ralph S."/>
            <person name="Rombauts S."/>
            <person name="Salamov A."/>
            <person name="Schein J."/>
            <person name="Sterck L."/>
            <person name="Aerts A."/>
            <person name="Bhalerao R.R."/>
            <person name="Bhalerao R.P."/>
            <person name="Blaudez D."/>
            <person name="Boerjan W."/>
            <person name="Brun A."/>
            <person name="Brunner A."/>
            <person name="Busov V."/>
            <person name="Campbell M."/>
            <person name="Carlson J."/>
            <person name="Chalot M."/>
            <person name="Chapman J."/>
            <person name="Chen G.L."/>
            <person name="Cooper D."/>
            <person name="Coutinho P.M."/>
            <person name="Couturier J."/>
            <person name="Covert S."/>
            <person name="Cronk Q."/>
            <person name="Cunningham R."/>
            <person name="Davis J."/>
            <person name="Degroeve S."/>
            <person name="Dejardin A."/>
            <person name="Depamphilis C."/>
            <person name="Detter J."/>
            <person name="Dirks B."/>
            <person name="Dubchak I."/>
            <person name="Duplessis S."/>
            <person name="Ehlting J."/>
            <person name="Ellis B."/>
            <person name="Gendler K."/>
            <person name="Goodstein D."/>
            <person name="Gribskov M."/>
            <person name="Grimwood J."/>
            <person name="Groover A."/>
            <person name="Gunter L."/>
            <person name="Hamberger B."/>
            <person name="Heinze B."/>
            <person name="Helariutta Y."/>
            <person name="Henrissat B."/>
            <person name="Holligan D."/>
            <person name="Holt R."/>
            <person name="Huang W."/>
            <person name="Islam-Faridi N."/>
            <person name="Jones S."/>
            <person name="Jones-Rhoades M."/>
            <person name="Jorgensen R."/>
            <person name="Joshi C."/>
            <person name="Kangasjarvi J."/>
            <person name="Karlsson J."/>
            <person name="Kelleher C."/>
            <person name="Kirkpatrick R."/>
            <person name="Kirst M."/>
            <person name="Kohler A."/>
            <person name="Kalluri U."/>
            <person name="Larimer F."/>
            <person name="Leebens-Mack J."/>
            <person name="Leple J.C."/>
            <person name="Locascio P."/>
            <person name="Lou Y."/>
            <person name="Lucas S."/>
            <person name="Martin F."/>
            <person name="Montanini B."/>
            <person name="Napoli C."/>
            <person name="Nelson D.R."/>
            <person name="Nelson C."/>
            <person name="Nieminen K."/>
            <person name="Nilsson O."/>
            <person name="Pereda V."/>
            <person name="Peter G."/>
            <person name="Philippe R."/>
            <person name="Pilate G."/>
            <person name="Poliakov A."/>
            <person name="Razumovskaya J."/>
            <person name="Richardson P."/>
            <person name="Rinaldi C."/>
            <person name="Ritland K."/>
            <person name="Rouze P."/>
            <person name="Ryaboy D."/>
            <person name="Schmutz J."/>
            <person name="Schrader J."/>
            <person name="Segerman B."/>
            <person name="Shin H."/>
            <person name="Siddiqui A."/>
            <person name="Sterky F."/>
            <person name="Terry A."/>
            <person name="Tsai C.J."/>
            <person name="Uberbacher E."/>
            <person name="Unneberg P."/>
            <person name="Vahala J."/>
            <person name="Wall K."/>
            <person name="Wessler S."/>
            <person name="Yang G."/>
            <person name="Yin T."/>
            <person name="Douglas C."/>
            <person name="Marra M."/>
            <person name="Sandberg G."/>
            <person name="Van de Peer Y."/>
            <person name="Rokhsar D."/>
        </authorList>
    </citation>
    <scope>NUCLEOTIDE SEQUENCE [LARGE SCALE GENOMIC DNA]</scope>
    <source>
        <strain evidence="2">cv. Nisqually</strain>
    </source>
</reference>
<organism evidence="1 2">
    <name type="scientific">Populus trichocarpa</name>
    <name type="common">Western balsam poplar</name>
    <name type="synonym">Populus balsamifera subsp. trichocarpa</name>
    <dbReference type="NCBI Taxonomy" id="3694"/>
    <lineage>
        <taxon>Eukaryota</taxon>
        <taxon>Viridiplantae</taxon>
        <taxon>Streptophyta</taxon>
        <taxon>Embryophyta</taxon>
        <taxon>Tracheophyta</taxon>
        <taxon>Spermatophyta</taxon>
        <taxon>Magnoliopsida</taxon>
        <taxon>eudicotyledons</taxon>
        <taxon>Gunneridae</taxon>
        <taxon>Pentapetalae</taxon>
        <taxon>rosids</taxon>
        <taxon>fabids</taxon>
        <taxon>Malpighiales</taxon>
        <taxon>Salicaceae</taxon>
        <taxon>Saliceae</taxon>
        <taxon>Populus</taxon>
    </lineage>
</organism>
<gene>
    <name evidence="1" type="ORF">POPTR_010G138550v4</name>
</gene>
<sequence>MAEIKSGTSVLCFVCSYLFRVRAHCKILFHDKELLPGNPAATDFCCVCVRGFIPSAHRIDVAPTMLKSLHGTLFWWRTPSLISQTTPTSMENSGGLSRERGGKSCGLRFDGSSIVIIYLHG</sequence>
<evidence type="ECO:0000313" key="1">
    <source>
        <dbReference type="EMBL" id="KAI9387218.1"/>
    </source>
</evidence>
<evidence type="ECO:0000313" key="2">
    <source>
        <dbReference type="Proteomes" id="UP000006729"/>
    </source>
</evidence>
<protein>
    <submittedName>
        <fullName evidence="1">Uncharacterized protein</fullName>
    </submittedName>
</protein>
<comment type="caution">
    <text evidence="1">The sequence shown here is derived from an EMBL/GenBank/DDBJ whole genome shotgun (WGS) entry which is preliminary data.</text>
</comment>
<accession>A0ACC0SDC2</accession>
<dbReference type="EMBL" id="CM009299">
    <property type="protein sequence ID" value="KAI9387218.1"/>
    <property type="molecule type" value="Genomic_DNA"/>
</dbReference>
<name>A0ACC0SDC2_POPTR</name>
<keyword evidence="2" id="KW-1185">Reference proteome</keyword>
<dbReference type="Proteomes" id="UP000006729">
    <property type="component" value="Chromosome 10"/>
</dbReference>
<proteinExistence type="predicted"/>